<protein>
    <submittedName>
        <fullName evidence="1">Uncharacterized protein</fullName>
    </submittedName>
</protein>
<accession>A0A6J5LYS4</accession>
<gene>
    <name evidence="1" type="ORF">UFOVP329_65</name>
</gene>
<organism evidence="1">
    <name type="scientific">uncultured Caudovirales phage</name>
    <dbReference type="NCBI Taxonomy" id="2100421"/>
    <lineage>
        <taxon>Viruses</taxon>
        <taxon>Duplodnaviria</taxon>
        <taxon>Heunggongvirae</taxon>
        <taxon>Uroviricota</taxon>
        <taxon>Caudoviricetes</taxon>
        <taxon>Peduoviridae</taxon>
        <taxon>Maltschvirus</taxon>
        <taxon>Maltschvirus maltsch</taxon>
    </lineage>
</organism>
<sequence>MIIYCAGVQSRKDLIDKGHVKNPFITFFVYQSNQEFAADVAYMCDRADRLFVDSGAHTWFAASHNVDSAVSVKSSVRVPDHFDYFDRYLEAAKQVRASPHGSKVWFAELDIGPVIGQSHILDWRKKILASGAADRFVIVWHPDVESWSEFDRVARSWPSKYVGVESTGRGNGIDYPRLAYHFYKLGIKTHGFAMTKVEHMKITPFYSVDSTSWMQFERFGLVTIRDLVKAKAIGEFSRRLAAKDVFYDKVILKRFCPKSAKSELGKKEWRSLSGIKDFGLFQDQITDLWKSRGVVWP</sequence>
<reference evidence="1" key="1">
    <citation type="submission" date="2020-04" db="EMBL/GenBank/DDBJ databases">
        <authorList>
            <person name="Chiriac C."/>
            <person name="Salcher M."/>
            <person name="Ghai R."/>
            <person name="Kavagutti S V."/>
        </authorList>
    </citation>
    <scope>NUCLEOTIDE SEQUENCE</scope>
</reference>
<dbReference type="EMBL" id="LR796342">
    <property type="protein sequence ID" value="CAB4138303.1"/>
    <property type="molecule type" value="Genomic_DNA"/>
</dbReference>
<evidence type="ECO:0000313" key="1">
    <source>
        <dbReference type="EMBL" id="CAB4138303.1"/>
    </source>
</evidence>
<name>A0A6J5LYS4_9CAUD</name>
<proteinExistence type="predicted"/>